<reference evidence="2" key="1">
    <citation type="submission" date="2020-04" db="EMBL/GenBank/DDBJ databases">
        <authorList>
            <person name="Alioto T."/>
            <person name="Alioto T."/>
            <person name="Gomez Garrido J."/>
        </authorList>
    </citation>
    <scope>NUCLEOTIDE SEQUENCE</scope>
    <source>
        <strain evidence="2">A484AB</strain>
    </source>
</reference>
<comment type="caution">
    <text evidence="2">The sequence shown here is derived from an EMBL/GenBank/DDBJ whole genome shotgun (WGS) entry which is preliminary data.</text>
</comment>
<keyword evidence="3" id="KW-1185">Reference proteome</keyword>
<dbReference type="GO" id="GO:0034474">
    <property type="term" value="P:U2 snRNA 3'-end processing"/>
    <property type="evidence" value="ECO:0007669"/>
    <property type="project" value="InterPro"/>
</dbReference>
<gene>
    <name evidence="2" type="ORF">PACLA_8A022584</name>
</gene>
<dbReference type="PANTHER" id="PTHR21224:SF1">
    <property type="entry name" value="INTEGRATOR COMPLEX SUBUNIT 1"/>
    <property type="match status" value="1"/>
</dbReference>
<name>A0A6S7LRV7_PARCT</name>
<evidence type="ECO:0000313" key="3">
    <source>
        <dbReference type="Proteomes" id="UP001152795"/>
    </source>
</evidence>
<feature type="domain" description="Integrator complex subunit 1 INTS2-binding" evidence="1">
    <location>
        <begin position="1"/>
        <end position="223"/>
    </location>
</feature>
<dbReference type="InterPro" id="IPR053966">
    <property type="entry name" value="INTS1_INTS2-bd"/>
</dbReference>
<organism evidence="2 3">
    <name type="scientific">Paramuricea clavata</name>
    <name type="common">Red gorgonian</name>
    <name type="synonym">Violescent sea-whip</name>
    <dbReference type="NCBI Taxonomy" id="317549"/>
    <lineage>
        <taxon>Eukaryota</taxon>
        <taxon>Metazoa</taxon>
        <taxon>Cnidaria</taxon>
        <taxon>Anthozoa</taxon>
        <taxon>Octocorallia</taxon>
        <taxon>Malacalcyonacea</taxon>
        <taxon>Plexauridae</taxon>
        <taxon>Paramuricea</taxon>
    </lineage>
</organism>
<sequence length="225" mass="25230">MPTLPYFDAVLGSLTFALRKACSEELNFERLQTYIIFLSKYSTAEFAKDVSVDLAQLVLERSTVLKNILQNDTAKGRQTHQALLKAFTSVVARALETSSSELAWDDVQESLYVRWSKNTTHAGKATTMGIYIIHATMVLLTFGPPHEGSKFFDQLLDTWCPGEGNVKAFLPNTGEEVVLIPDWLRLKMICSNVQRLEDIAFSNIEPAELIAFAQSFGIPVRSTRY</sequence>
<dbReference type="InterPro" id="IPR038902">
    <property type="entry name" value="INTS1"/>
</dbReference>
<protein>
    <recommendedName>
        <fullName evidence="1">Integrator complex subunit 1 INTS2-binding domain-containing protein</fullName>
    </recommendedName>
</protein>
<evidence type="ECO:0000313" key="2">
    <source>
        <dbReference type="EMBL" id="CAB4042362.1"/>
    </source>
</evidence>
<accession>A0A6S7LRV7</accession>
<dbReference type="EMBL" id="CACRXK020029971">
    <property type="protein sequence ID" value="CAB4042362.1"/>
    <property type="molecule type" value="Genomic_DNA"/>
</dbReference>
<dbReference type="OrthoDB" id="19938at2759"/>
<dbReference type="GO" id="GO:0032039">
    <property type="term" value="C:integrator complex"/>
    <property type="evidence" value="ECO:0007669"/>
    <property type="project" value="InterPro"/>
</dbReference>
<evidence type="ECO:0000259" key="1">
    <source>
        <dbReference type="Pfam" id="PF22929"/>
    </source>
</evidence>
<dbReference type="PANTHER" id="PTHR21224">
    <property type="entry name" value="INTEGRATOR COMPLEX SUBUNIT 1"/>
    <property type="match status" value="1"/>
</dbReference>
<dbReference type="Proteomes" id="UP001152795">
    <property type="component" value="Unassembled WGS sequence"/>
</dbReference>
<dbReference type="AlphaFoldDB" id="A0A6S7LRV7"/>
<proteinExistence type="predicted"/>
<dbReference type="Pfam" id="PF22929">
    <property type="entry name" value="INTS1_INTS2-bd"/>
    <property type="match status" value="1"/>
</dbReference>